<sequence>MASKVCCTAPQRSGSPDLPNARTSAAVGTAGSEADGPIGSTATSTRTEDREDIRRIFNGADEAVDNLAELGDIAKGNESLELPRGDSPKPPSIVGKLRKRLLKGGNRSQSLLKDDAKPRRVPKPRFLRERDSPEVKNDLRENLLNEGSPGQGGYDPDAESVAIRESLISAPQNDLAVSPVREKKIPRRSPLQDIEWRTRSATSMFCHTPDGDVRVRNASRVTVLPYSQSRPSSRRQSYDDRKNIRRSRSESSLAHAVPVPLNEGQRINAASMSEPYRELLLAMPPSNSEGSNRVPDSSASEYATARASQSSHSDLKPNETVSTEKSFDIPRTVDQSRADCSETQIIDVADDEAGTESDPLRDSEASKAVSRTNSVHLYSMRISQHLRSTSMFSDHSERQIQSPTAEPLQRTQSVHSVRPSGEHPVTQHHRQQSSSGFTSTKVPSAWGNVVQDQDQGSSVYSSRVHTPADSPFRPYCSSPDLTGTYEISSALLPRSDFPRIRLETSTGAQTIRQRRPASKLATAQNVESVNSSPSKEAPGIAKELQSNHLDSNSNSAEPSDNYDADESSRSSRFVEELHSTPPKSLVRNKKPSIFSLFSRKSKAVVIAESTTVNAIFDGPADDLQVPRLTRSSLSLRGNDEASNLFAKALVANQEEKNALLLPCNRERGNSMSSLHAPRGRSASVSTKDTSRAPSAAGSLHYSPSKSSVAPSRASPYAKPVFSTPQFLSPSYEEGYFDRPRLQSGSTFLDPLDTTSVKYSPKAPSISVSERRVSTTGDEYHCLTPQSDLILPELVIAPPQQGSSEDSLSKADLGSWGRYPSHTRDSRIGPAGQRDRVTTRDFAYELHVQEPEPIDEDVIESDPQGRKLKNKQKSDRVSSNMSKTRSTSFGRRLIRGYSAMFKSQSLEFLRHGHGHRSSISAGGVLEHPELEMLPPIFPAYHADHYNSINSNNPAIEMRDMNPRSASVTSTGHDGSNDSTKPMTQLDGQFDEMIFPTSFHTPTHTPAPNAARIWSQLYASCVELPSSRCDSPVDLDATLRPQSSVPTSCTVSRQVSPCLNINFSRPISRTLPRVKSPSLDNMKPDAHRRNASVVSAMSLRASTNDLCRLLVEAEESERARVLKVAAGLVSGSTA</sequence>
<feature type="region of interest" description="Disordered" evidence="1">
    <location>
        <begin position="798"/>
        <end position="888"/>
    </location>
</feature>
<feature type="region of interest" description="Disordered" evidence="1">
    <location>
        <begin position="76"/>
        <end position="170"/>
    </location>
</feature>
<dbReference type="Proteomes" id="UP000799772">
    <property type="component" value="Unassembled WGS sequence"/>
</dbReference>
<feature type="compositionally biased region" description="Basic and acidic residues" evidence="1">
    <location>
        <begin position="126"/>
        <end position="143"/>
    </location>
</feature>
<feature type="compositionally biased region" description="Polar residues" evidence="1">
    <location>
        <begin position="432"/>
        <end position="442"/>
    </location>
</feature>
<feature type="region of interest" description="Disordered" evidence="1">
    <location>
        <begin position="222"/>
        <end position="259"/>
    </location>
</feature>
<comment type="caution">
    <text evidence="2">The sequence shown here is derived from an EMBL/GenBank/DDBJ whole genome shotgun (WGS) entry which is preliminary data.</text>
</comment>
<feature type="compositionally biased region" description="Polar residues" evidence="1">
    <location>
        <begin position="450"/>
        <end position="464"/>
    </location>
</feature>
<feature type="compositionally biased region" description="Low complexity" evidence="1">
    <location>
        <begin position="225"/>
        <end position="235"/>
    </location>
</feature>
<evidence type="ECO:0000313" key="3">
    <source>
        <dbReference type="Proteomes" id="UP000799772"/>
    </source>
</evidence>
<feature type="region of interest" description="Disordered" evidence="1">
    <location>
        <begin position="282"/>
        <end position="371"/>
    </location>
</feature>
<feature type="region of interest" description="Disordered" evidence="1">
    <location>
        <begin position="669"/>
        <end position="715"/>
    </location>
</feature>
<dbReference type="EMBL" id="ML978124">
    <property type="protein sequence ID" value="KAF2100391.1"/>
    <property type="molecule type" value="Genomic_DNA"/>
</dbReference>
<reference evidence="2" key="1">
    <citation type="journal article" date="2020" name="Stud. Mycol.">
        <title>101 Dothideomycetes genomes: a test case for predicting lifestyles and emergence of pathogens.</title>
        <authorList>
            <person name="Haridas S."/>
            <person name="Albert R."/>
            <person name="Binder M."/>
            <person name="Bloem J."/>
            <person name="Labutti K."/>
            <person name="Salamov A."/>
            <person name="Andreopoulos B."/>
            <person name="Baker S."/>
            <person name="Barry K."/>
            <person name="Bills G."/>
            <person name="Bluhm B."/>
            <person name="Cannon C."/>
            <person name="Castanera R."/>
            <person name="Culley D."/>
            <person name="Daum C."/>
            <person name="Ezra D."/>
            <person name="Gonzalez J."/>
            <person name="Henrissat B."/>
            <person name="Kuo A."/>
            <person name="Liang C."/>
            <person name="Lipzen A."/>
            <person name="Lutzoni F."/>
            <person name="Magnuson J."/>
            <person name="Mondo S."/>
            <person name="Nolan M."/>
            <person name="Ohm R."/>
            <person name="Pangilinan J."/>
            <person name="Park H.-J."/>
            <person name="Ramirez L."/>
            <person name="Alfaro M."/>
            <person name="Sun H."/>
            <person name="Tritt A."/>
            <person name="Yoshinaga Y."/>
            <person name="Zwiers L.-H."/>
            <person name="Turgeon B."/>
            <person name="Goodwin S."/>
            <person name="Spatafora J."/>
            <person name="Crous P."/>
            <person name="Grigoriev I."/>
        </authorList>
    </citation>
    <scope>NUCLEOTIDE SEQUENCE</scope>
    <source>
        <strain evidence="2">CBS 133067</strain>
    </source>
</reference>
<proteinExistence type="predicted"/>
<feature type="compositionally biased region" description="Basic and acidic residues" evidence="1">
    <location>
        <begin position="821"/>
        <end position="849"/>
    </location>
</feature>
<protein>
    <submittedName>
        <fullName evidence="2">Uncharacterized protein</fullName>
    </submittedName>
</protein>
<dbReference type="AlphaFoldDB" id="A0A9P4M769"/>
<feature type="region of interest" description="Disordered" evidence="1">
    <location>
        <begin position="1"/>
        <end position="52"/>
    </location>
</feature>
<feature type="region of interest" description="Disordered" evidence="1">
    <location>
        <begin position="504"/>
        <end position="584"/>
    </location>
</feature>
<name>A0A9P4M769_9PEZI</name>
<feature type="region of interest" description="Disordered" evidence="1">
    <location>
        <begin position="390"/>
        <end position="477"/>
    </location>
</feature>
<organism evidence="2 3">
    <name type="scientific">Rhizodiscina lignyota</name>
    <dbReference type="NCBI Taxonomy" id="1504668"/>
    <lineage>
        <taxon>Eukaryota</taxon>
        <taxon>Fungi</taxon>
        <taxon>Dikarya</taxon>
        <taxon>Ascomycota</taxon>
        <taxon>Pezizomycotina</taxon>
        <taxon>Dothideomycetes</taxon>
        <taxon>Pleosporomycetidae</taxon>
        <taxon>Aulographales</taxon>
        <taxon>Rhizodiscinaceae</taxon>
        <taxon>Rhizodiscina</taxon>
    </lineage>
</organism>
<feature type="compositionally biased region" description="Polar residues" evidence="1">
    <location>
        <begin position="285"/>
        <end position="312"/>
    </location>
</feature>
<feature type="compositionally biased region" description="Polar residues" evidence="1">
    <location>
        <begin position="876"/>
        <end position="888"/>
    </location>
</feature>
<feature type="compositionally biased region" description="Basic and acidic residues" evidence="1">
    <location>
        <begin position="566"/>
        <end position="578"/>
    </location>
</feature>
<feature type="compositionally biased region" description="Polar residues" evidence="1">
    <location>
        <begin position="521"/>
        <end position="534"/>
    </location>
</feature>
<accession>A0A9P4M769</accession>
<feature type="compositionally biased region" description="Polar residues" evidence="1">
    <location>
        <begin position="390"/>
        <end position="415"/>
    </location>
</feature>
<keyword evidence="3" id="KW-1185">Reference proteome</keyword>
<dbReference type="OrthoDB" id="3437384at2759"/>
<feature type="compositionally biased region" description="Polar residues" evidence="1">
    <location>
        <begin position="544"/>
        <end position="558"/>
    </location>
</feature>
<evidence type="ECO:0000313" key="2">
    <source>
        <dbReference type="EMBL" id="KAF2100391.1"/>
    </source>
</evidence>
<evidence type="ECO:0000256" key="1">
    <source>
        <dbReference type="SAM" id="MobiDB-lite"/>
    </source>
</evidence>
<gene>
    <name evidence="2" type="ORF">NA57DRAFT_54482</name>
</gene>